<evidence type="ECO:0000259" key="11">
    <source>
        <dbReference type="PROSITE" id="PS50105"/>
    </source>
</evidence>
<feature type="transmembrane region" description="Helical" evidence="10">
    <location>
        <begin position="148"/>
        <end position="172"/>
    </location>
</feature>
<evidence type="ECO:0000256" key="7">
    <source>
        <dbReference type="ARBA" id="ARBA00023098"/>
    </source>
</evidence>
<dbReference type="Gene3D" id="1.10.150.50">
    <property type="entry name" value="Transcription Factor, Ets-1"/>
    <property type="match status" value="1"/>
</dbReference>
<reference evidence="13" key="1">
    <citation type="submission" date="2011-05" db="EMBL/GenBank/DDBJ databases">
        <authorList>
            <person name="Richards S.R."/>
            <person name="Qu J."/>
            <person name="Jiang H."/>
            <person name="Jhangiani S.N."/>
            <person name="Agravi P."/>
            <person name="Goodspeed R."/>
            <person name="Gross S."/>
            <person name="Mandapat C."/>
            <person name="Jackson L."/>
            <person name="Mathew T."/>
            <person name="Pu L."/>
            <person name="Thornton R."/>
            <person name="Saada N."/>
            <person name="Wilczek-Boney K.B."/>
            <person name="Lee S."/>
            <person name="Kovar C."/>
            <person name="Wu Y."/>
            <person name="Scherer S.E."/>
            <person name="Worley K.C."/>
            <person name="Muzny D.M."/>
            <person name="Gibbs R."/>
        </authorList>
    </citation>
    <scope>NUCLEOTIDE SEQUENCE</scope>
    <source>
        <strain evidence="13">Brora</strain>
    </source>
</reference>
<dbReference type="HOGENOM" id="CLU_027104_1_1_1"/>
<evidence type="ECO:0000256" key="3">
    <source>
        <dbReference type="ARBA" id="ARBA00022679"/>
    </source>
</evidence>
<dbReference type="InterPro" id="IPR025749">
    <property type="entry name" value="Sphingomyelin_synth-like_dom"/>
</dbReference>
<evidence type="ECO:0000256" key="4">
    <source>
        <dbReference type="ARBA" id="ARBA00022692"/>
    </source>
</evidence>
<name>T1IW87_STRMM</name>
<keyword evidence="6 10" id="KW-1133">Transmembrane helix</keyword>
<keyword evidence="13" id="KW-1185">Reference proteome</keyword>
<sequence length="410" mass="47707">MNVLQWQIDDVAHWLADNGFSEYTDLFCEVHKIDGKGLITLTEADLRQSPLNITTLGDIKRLMISIRQLQVAHKSDLEMLGLNLDNFNSPHLHHMQQTLTVPCREWPRRNKHLRRESEESQTSDRMASDQEDEGVTNRRLEPEVWKTIISIVYFFAVTWITAIVMVIVHNRVPDMDKYPPLPDIFLDSVPRIPWAFNMCEIAGCTLGTIWFGILAFHKHRFILLRRMFSLLGSVFLLRCVTMLITSLSVPGRHLECKARPEGDFWGTLDQAFSIWKGAGMSIQGVRTCGDYIYASQHVLSPHFYLGSQHVRNFFILAAHEHYSIDVFMAFYISTRLFLYYHTLANNRDLMQRDSKRTRIWFPLFSFFEGRVGAIVPNEYEWPIPTSKIKSLLRKLSNLTKEGSLRKERIE</sequence>
<dbReference type="EMBL" id="JH431611">
    <property type="status" value="NOT_ANNOTATED_CDS"/>
    <property type="molecule type" value="Genomic_DNA"/>
</dbReference>
<dbReference type="CDD" id="cd09515">
    <property type="entry name" value="SAM_SGMS1-like"/>
    <property type="match status" value="1"/>
</dbReference>
<evidence type="ECO:0000256" key="6">
    <source>
        <dbReference type="ARBA" id="ARBA00022989"/>
    </source>
</evidence>
<dbReference type="InterPro" id="IPR001660">
    <property type="entry name" value="SAM"/>
</dbReference>
<keyword evidence="3" id="KW-0808">Transferase</keyword>
<comment type="subcellular location">
    <subcellularLocation>
        <location evidence="1">Membrane</location>
        <topology evidence="1">Multi-pass membrane protein</topology>
    </subcellularLocation>
</comment>
<reference evidence="12" key="2">
    <citation type="submission" date="2015-02" db="UniProtKB">
        <authorList>
            <consortium name="EnsemblMetazoa"/>
        </authorList>
    </citation>
    <scope>IDENTIFICATION</scope>
</reference>
<feature type="region of interest" description="Disordered" evidence="9">
    <location>
        <begin position="112"/>
        <end position="135"/>
    </location>
</feature>
<dbReference type="PROSITE" id="PS50105">
    <property type="entry name" value="SAM_DOMAIN"/>
    <property type="match status" value="1"/>
</dbReference>
<keyword evidence="4 10" id="KW-0812">Transmembrane</keyword>
<keyword evidence="5" id="KW-0746">Sphingolipid metabolism</keyword>
<comment type="similarity">
    <text evidence="2">Belongs to the sphingomyelin synthase family.</text>
</comment>
<dbReference type="eggNOG" id="KOG3058">
    <property type="taxonomic scope" value="Eukaryota"/>
</dbReference>
<evidence type="ECO:0000256" key="5">
    <source>
        <dbReference type="ARBA" id="ARBA00022919"/>
    </source>
</evidence>
<evidence type="ECO:0000256" key="8">
    <source>
        <dbReference type="ARBA" id="ARBA00023136"/>
    </source>
</evidence>
<feature type="domain" description="SAM" evidence="11">
    <location>
        <begin position="6"/>
        <end position="72"/>
    </location>
</feature>
<dbReference type="EnsemblMetazoa" id="SMAR005450-RA">
    <property type="protein sequence ID" value="SMAR005450-PA"/>
    <property type="gene ID" value="SMAR005450"/>
</dbReference>
<dbReference type="GO" id="GO:0046513">
    <property type="term" value="P:ceramide biosynthetic process"/>
    <property type="evidence" value="ECO:0007669"/>
    <property type="project" value="TreeGrafter"/>
</dbReference>
<dbReference type="GO" id="GO:0005789">
    <property type="term" value="C:endoplasmic reticulum membrane"/>
    <property type="evidence" value="ECO:0007669"/>
    <property type="project" value="TreeGrafter"/>
</dbReference>
<dbReference type="SUPFAM" id="SSF47769">
    <property type="entry name" value="SAM/Pointed domain"/>
    <property type="match status" value="1"/>
</dbReference>
<dbReference type="PANTHER" id="PTHR21290:SF25">
    <property type="entry name" value="SPHINGOMYELIN SYNTHASE-RELATED PROTEIN 1"/>
    <property type="match status" value="1"/>
</dbReference>
<dbReference type="Pfam" id="PF14360">
    <property type="entry name" value="PAP2_C"/>
    <property type="match status" value="1"/>
</dbReference>
<dbReference type="AlphaFoldDB" id="T1IW87"/>
<evidence type="ECO:0000313" key="13">
    <source>
        <dbReference type="Proteomes" id="UP000014500"/>
    </source>
</evidence>
<dbReference type="InterPro" id="IPR045221">
    <property type="entry name" value="Sphingomyelin_synth-like"/>
</dbReference>
<organism evidence="12 13">
    <name type="scientific">Strigamia maritima</name>
    <name type="common">European centipede</name>
    <name type="synonym">Geophilus maritimus</name>
    <dbReference type="NCBI Taxonomy" id="126957"/>
    <lineage>
        <taxon>Eukaryota</taxon>
        <taxon>Metazoa</taxon>
        <taxon>Ecdysozoa</taxon>
        <taxon>Arthropoda</taxon>
        <taxon>Myriapoda</taxon>
        <taxon>Chilopoda</taxon>
        <taxon>Pleurostigmophora</taxon>
        <taxon>Geophilomorpha</taxon>
        <taxon>Linotaeniidae</taxon>
        <taxon>Strigamia</taxon>
    </lineage>
</organism>
<accession>T1IW87</accession>
<evidence type="ECO:0000313" key="12">
    <source>
        <dbReference type="EnsemblMetazoa" id="SMAR005450-PA"/>
    </source>
</evidence>
<feature type="transmembrane region" description="Helical" evidence="10">
    <location>
        <begin position="228"/>
        <end position="249"/>
    </location>
</feature>
<dbReference type="FunFam" id="1.10.150.50:FF:000037">
    <property type="entry name" value="sphingomyelin synthase-related protein 1 isoform X1"/>
    <property type="match status" value="1"/>
</dbReference>
<dbReference type="GO" id="GO:0005886">
    <property type="term" value="C:plasma membrane"/>
    <property type="evidence" value="ECO:0007669"/>
    <property type="project" value="TreeGrafter"/>
</dbReference>
<dbReference type="PANTHER" id="PTHR21290">
    <property type="entry name" value="SPHINGOMYELIN SYNTHETASE"/>
    <property type="match status" value="1"/>
</dbReference>
<dbReference type="GO" id="GO:0000139">
    <property type="term" value="C:Golgi membrane"/>
    <property type="evidence" value="ECO:0007669"/>
    <property type="project" value="TreeGrafter"/>
</dbReference>
<keyword evidence="7" id="KW-0443">Lipid metabolism</keyword>
<dbReference type="OMA" id="YGDIWAK"/>
<dbReference type="GO" id="GO:0033188">
    <property type="term" value="F:sphingomyelin synthase activity"/>
    <property type="evidence" value="ECO:0007669"/>
    <property type="project" value="TreeGrafter"/>
</dbReference>
<protein>
    <recommendedName>
        <fullName evidence="11">SAM domain-containing protein</fullName>
    </recommendedName>
</protein>
<evidence type="ECO:0000256" key="10">
    <source>
        <dbReference type="SAM" id="Phobius"/>
    </source>
</evidence>
<evidence type="ECO:0000256" key="1">
    <source>
        <dbReference type="ARBA" id="ARBA00004141"/>
    </source>
</evidence>
<keyword evidence="8 10" id="KW-0472">Membrane</keyword>
<evidence type="ECO:0000256" key="2">
    <source>
        <dbReference type="ARBA" id="ARBA00005441"/>
    </source>
</evidence>
<dbReference type="Pfam" id="PF00536">
    <property type="entry name" value="SAM_1"/>
    <property type="match status" value="1"/>
</dbReference>
<proteinExistence type="inferred from homology"/>
<evidence type="ECO:0000256" key="9">
    <source>
        <dbReference type="SAM" id="MobiDB-lite"/>
    </source>
</evidence>
<dbReference type="SMART" id="SM00454">
    <property type="entry name" value="SAM"/>
    <property type="match status" value="1"/>
</dbReference>
<dbReference type="PhylomeDB" id="T1IW87"/>
<feature type="transmembrane region" description="Helical" evidence="10">
    <location>
        <begin position="192"/>
        <end position="216"/>
    </location>
</feature>
<dbReference type="Proteomes" id="UP000014500">
    <property type="component" value="Unassembled WGS sequence"/>
</dbReference>
<dbReference type="STRING" id="126957.T1IW87"/>
<dbReference type="InterPro" id="IPR013761">
    <property type="entry name" value="SAM/pointed_sf"/>
</dbReference>
<dbReference type="GO" id="GO:0047493">
    <property type="term" value="F:ceramide cholinephosphotransferase activity"/>
    <property type="evidence" value="ECO:0007669"/>
    <property type="project" value="TreeGrafter"/>
</dbReference>